<dbReference type="AlphaFoldDB" id="A0A834FPP7"/>
<proteinExistence type="predicted"/>
<keyword evidence="1" id="KW-0732">Signal</keyword>
<dbReference type="Gene3D" id="1.20.1250.10">
    <property type="match status" value="1"/>
</dbReference>
<dbReference type="SUPFAM" id="SSF47266">
    <property type="entry name" value="4-helical cytokines"/>
    <property type="match status" value="1"/>
</dbReference>
<name>A0A834FPP7_ORYME</name>
<reference evidence="2" key="1">
    <citation type="journal article" name="BMC Genomics">
        <title>Long-read sequencing and de novo genome assembly of marine medaka (Oryzias melastigma).</title>
        <authorList>
            <person name="Liang P."/>
            <person name="Saqib H.S.A."/>
            <person name="Ni X."/>
            <person name="Shen Y."/>
        </authorList>
    </citation>
    <scope>NUCLEOTIDE SEQUENCE</scope>
    <source>
        <strain evidence="2">Bigg-433</strain>
    </source>
</reference>
<protein>
    <submittedName>
        <fullName evidence="2">Uncharacterized protein</fullName>
    </submittedName>
</protein>
<gene>
    <name evidence="2" type="ORF">FQA47_017033</name>
</gene>
<dbReference type="Proteomes" id="UP000646548">
    <property type="component" value="Unassembled WGS sequence"/>
</dbReference>
<evidence type="ECO:0000313" key="3">
    <source>
        <dbReference type="Proteomes" id="UP000646548"/>
    </source>
</evidence>
<evidence type="ECO:0000256" key="1">
    <source>
        <dbReference type="SAM" id="SignalP"/>
    </source>
</evidence>
<sequence length="210" mass="23810">MNSVAGFLRLVYALVVLAQGSAARLKKQVLGPGCKPKNLILITKIELESCLSSFEDVNGKHLGTWSPGFPELDVHQNAPLDGAKVQCGLSVVAQGLEKVLEQQKHLYQNETVLKKWLKETTLRVQLLGQCLQNVLGGECFPKPSLPEMPKHLFERKQWGHTLLKAAERYVGWLYDRFTIKVLKSRQWSRIKHKVLKAELHNYKLASKYLL</sequence>
<organism evidence="2 3">
    <name type="scientific">Oryzias melastigma</name>
    <name type="common">Marine medaka</name>
    <dbReference type="NCBI Taxonomy" id="30732"/>
    <lineage>
        <taxon>Eukaryota</taxon>
        <taxon>Metazoa</taxon>
        <taxon>Chordata</taxon>
        <taxon>Craniata</taxon>
        <taxon>Vertebrata</taxon>
        <taxon>Euteleostomi</taxon>
        <taxon>Actinopterygii</taxon>
        <taxon>Neopterygii</taxon>
        <taxon>Teleostei</taxon>
        <taxon>Neoteleostei</taxon>
        <taxon>Acanthomorphata</taxon>
        <taxon>Ovalentaria</taxon>
        <taxon>Atherinomorphae</taxon>
        <taxon>Beloniformes</taxon>
        <taxon>Adrianichthyidae</taxon>
        <taxon>Oryziinae</taxon>
        <taxon>Oryzias</taxon>
    </lineage>
</organism>
<dbReference type="InterPro" id="IPR009079">
    <property type="entry name" value="4_helix_cytokine-like_core"/>
</dbReference>
<feature type="chain" id="PRO_5032659638" evidence="1">
    <location>
        <begin position="23"/>
        <end position="210"/>
    </location>
</feature>
<feature type="signal peptide" evidence="1">
    <location>
        <begin position="1"/>
        <end position="22"/>
    </location>
</feature>
<accession>A0A834FPP7</accession>
<comment type="caution">
    <text evidence="2">The sequence shown here is derived from an EMBL/GenBank/DDBJ whole genome shotgun (WGS) entry which is preliminary data.</text>
</comment>
<dbReference type="EMBL" id="WKFB01000038">
    <property type="protein sequence ID" value="KAF6738059.1"/>
    <property type="molecule type" value="Genomic_DNA"/>
</dbReference>
<evidence type="ECO:0000313" key="2">
    <source>
        <dbReference type="EMBL" id="KAF6738059.1"/>
    </source>
</evidence>